<keyword evidence="2" id="KW-0812">Transmembrane</keyword>
<organism evidence="3 4">
    <name type="scientific">Babesia duncani</name>
    <dbReference type="NCBI Taxonomy" id="323732"/>
    <lineage>
        <taxon>Eukaryota</taxon>
        <taxon>Sar</taxon>
        <taxon>Alveolata</taxon>
        <taxon>Apicomplexa</taxon>
        <taxon>Aconoidasida</taxon>
        <taxon>Piroplasmida</taxon>
        <taxon>Babesiidae</taxon>
        <taxon>Babesia</taxon>
    </lineage>
</organism>
<evidence type="ECO:0000313" key="3">
    <source>
        <dbReference type="EMBL" id="KAK2197009.1"/>
    </source>
</evidence>
<feature type="transmembrane region" description="Helical" evidence="2">
    <location>
        <begin position="7087"/>
        <end position="7110"/>
    </location>
</feature>
<feature type="transmembrane region" description="Helical" evidence="2">
    <location>
        <begin position="4072"/>
        <end position="4093"/>
    </location>
</feature>
<reference evidence="3" key="1">
    <citation type="journal article" date="2023" name="Nat. Microbiol.">
        <title>Babesia duncani multi-omics identifies virulence factors and drug targets.</title>
        <authorList>
            <person name="Singh P."/>
            <person name="Lonardi S."/>
            <person name="Liang Q."/>
            <person name="Vydyam P."/>
            <person name="Khabirova E."/>
            <person name="Fang T."/>
            <person name="Gihaz S."/>
            <person name="Thekkiniath J."/>
            <person name="Munshi M."/>
            <person name="Abel S."/>
            <person name="Ciampossin L."/>
            <person name="Batugedara G."/>
            <person name="Gupta M."/>
            <person name="Lu X.M."/>
            <person name="Lenz T."/>
            <person name="Chakravarty S."/>
            <person name="Cornillot E."/>
            <person name="Hu Y."/>
            <person name="Ma W."/>
            <person name="Gonzalez L.M."/>
            <person name="Sanchez S."/>
            <person name="Estrada K."/>
            <person name="Sanchez-Flores A."/>
            <person name="Montero E."/>
            <person name="Harb O.S."/>
            <person name="Le Roch K.G."/>
            <person name="Mamoun C.B."/>
        </authorList>
    </citation>
    <scope>NUCLEOTIDE SEQUENCE</scope>
    <source>
        <strain evidence="3">WA1</strain>
    </source>
</reference>
<feature type="region of interest" description="Disordered" evidence="1">
    <location>
        <begin position="781"/>
        <end position="800"/>
    </location>
</feature>
<feature type="transmembrane region" description="Helical" evidence="2">
    <location>
        <begin position="7771"/>
        <end position="7794"/>
    </location>
</feature>
<name>A0AAD9PLG0_9APIC</name>
<protein>
    <submittedName>
        <fullName evidence="3">Uncharacterized protein</fullName>
    </submittedName>
</protein>
<feature type="transmembrane region" description="Helical" evidence="2">
    <location>
        <begin position="1967"/>
        <end position="1990"/>
    </location>
</feature>
<feature type="transmembrane region" description="Helical" evidence="2">
    <location>
        <begin position="4017"/>
        <end position="4040"/>
    </location>
</feature>
<keyword evidence="2" id="KW-1133">Transmembrane helix</keyword>
<evidence type="ECO:0000256" key="1">
    <source>
        <dbReference type="SAM" id="MobiDB-lite"/>
    </source>
</evidence>
<feature type="transmembrane region" description="Helical" evidence="2">
    <location>
        <begin position="3323"/>
        <end position="3346"/>
    </location>
</feature>
<feature type="transmembrane region" description="Helical" evidence="2">
    <location>
        <begin position="6665"/>
        <end position="6688"/>
    </location>
</feature>
<feature type="compositionally biased region" description="Basic and acidic residues" evidence="1">
    <location>
        <begin position="6826"/>
        <end position="6842"/>
    </location>
</feature>
<evidence type="ECO:0000313" key="4">
    <source>
        <dbReference type="Proteomes" id="UP001214638"/>
    </source>
</evidence>
<dbReference type="EMBL" id="JALLKP010000001">
    <property type="protein sequence ID" value="KAK2197009.1"/>
    <property type="molecule type" value="Genomic_DNA"/>
</dbReference>
<keyword evidence="4" id="KW-1185">Reference proteome</keyword>
<comment type="caution">
    <text evidence="3">The sequence shown here is derived from an EMBL/GenBank/DDBJ whole genome shotgun (WGS) entry which is preliminary data.</text>
</comment>
<feature type="transmembrane region" description="Helical" evidence="2">
    <location>
        <begin position="4680"/>
        <end position="4703"/>
    </location>
</feature>
<feature type="compositionally biased region" description="Basic and acidic residues" evidence="1">
    <location>
        <begin position="783"/>
        <end position="795"/>
    </location>
</feature>
<keyword evidence="2" id="KW-0472">Membrane</keyword>
<gene>
    <name evidence="3" type="ORF">BdWA1_000003</name>
</gene>
<dbReference type="KEGG" id="bdw:94334301"/>
<sequence>MLYLHSLLPNCTYEAVRVLVAASGSPHRQVDFSIEQIGDLSVKFENRVLSLDSNSVCSLKVSLAAKISLMGVKWAQPDVSKENGDPEKGESDIDSGNKAIKEAYNTMLDELISPDANSDSSKKSILDGKRKKIIEAIKEVCKSCCCNRKEDEFCIKPDDVSQAVKDVCKDCCCKNKESCVDSSKIMDEVKKLCVDCCCKKDDCCGTKEVLSQIGDFCVCVIKEAKEKLENCTCSGCSSCQENCIDKQKLMKEIEQLCSCDKAKKVVEQAPQKCSGCSGSGSCQCCEAAKKQFESCPCMACDLKRVIDDIKGSGENGSNCCNSSSCSCSSDSNSNCRTKDAVLTALKTYCKCDTQVKEIKKKIEKLCQSCKSKTCCDTGKIESQIEQLCNSCPCKTHPKCCNENEIQSKVQQVIEKHCTCKKNKCCFKDINDGDLSSNTTEQTKLKNIAKAIFKYFRPPIAHSTGVMTLKSTADIDLQFSSGSSSSQDNITVDAKNKNVLKIPKQAFKDLIASTKINQVKVTTFHKNTMLSIHFEEISLTFQKLNGTGFEIDGYPINGTFSMQLGYQPIGPFTKNSANMRKKTENEPKKHNLSWGISSNHPRIDPSKCSCSILSDPLFGTVFGAICLTISIVQFIIALFVSQGYYDGFQSYMDAVRSGFSWPTQYDNVASSIFWYGYLSTPTLGTYAAVSGCFLNAIGPSFFADSFSGGSVQAVKVLVAASGSSRNVDFCIEQIGDLSVKFENRVLSLDSDSISCSSSKSSCSLKVSLAAKINLVGVKWAQPDTTKENGDPDKGDSDTSSGNKAIKEAYNTMLDELISPDANSDGKKKNILDAKRKKIIEAIKDVCKDCCCNRKEDEFCIKPDDVSQAVKDVCKDCCCKNKDPCVDSSKIMNKVKELCVDCCCKKPDCCDTKEVLSQIGDFCVCVIKDAKGRLENCTCSGCSSCQENCIDKQKLMKEIEQLCSCDKAKKVVEQAPQKCSGCSSGTCQCCQEIQKKFKDCPCMACDLKRVIDGLQGSDGSNKCCSDSSCSCSGSDCRTKDAVLSALNAYCKCTDHRNELKEKIEKLCQSCKSKKCCDVSEIQSDIEKICNSCPCKQKKCCNESEIQSKVKGVIESKCTCKKQVCCFNGVQNGDLSKKTAEKEKLKNIALAIFKYFRPPIAHSTGVMTLKSTADIDLQFSSGSSSSQDNITVDAKNKNVLKIPKQAFKDLIASTKINQVKVTTFHKNTMLSIHFEEISLTFQKLNGTGFEIDGYPINGTFSMQLGYQPIGPYTKNSANMRKKVGKDSNEKHNLSWSIDNHYPQIDPSKCSCSILSDPLFGTVFGAICLTISIVQFIIALFVSQGYYDGFQSYMDAVRSGFSWPTQYDNVVNSVFWVLVAASGSPHRQVDFSIEQIGDLSVKFENRVLSLDSGSDCKLKVSLHAKINLVGVKWAQPDVSKENGDPEKGDSDSEITVINSAHNTMLDELISPDANSDSSKKSILDAKRQKIIEAIKEVCKSCCCNRKEDEFCIKPDDVSKAVKQVCANCCCKSTEPCVDSGKIIEHVNKLCVDCCCKKQDCCNTEGVLSQIGDFCVCLIKDAKEKLDDCTCSGCSSCQENCIDKQKLMKEIEQLCSCSEAKKELEQAPQKCSSCSGGSGCECCEAAKKQFESCPCMACDLQQVIDEIKGKDESKCCNNPSCPCSSDPNCRTKDAVLDALNTYCKCDTQVDKIKEKIEKLCQSCKSKKCCDVNKIQNDIQKLCNSCPCKTHPKCCNEGEIEQKVQQVIKEKCTCKKFKCCFNGVQNGDLKNGKHSAEQEKLKNIAKAIFKYFRPPIAHSTGVMTLKSTADIDLQFSSGSSSSQDNITVDAKNKNVLKIPKQAFKDLIASTKINQVKVTTFHKNTMLSIHFEEISLTFQKLNGTGFEIDGYPINGTFSMQLGYQPIGPFTKNSANMRKKTENEPKKHNLSWGISSNHPRIDPSKCSCSILSDPLFGTVFGAICLTISIVQFIIALFVSQGYYDGFQSYMDAVRSGFSWPTQYDNVASSIFWYGYLSTPTLGTYAAVSGCFLNAIGPSFFADSFSGGSVHSVRVLVAASGSPHRQVDFSIEQIGDLSVKFENRVLSLDSGSDCKLKVSLHAKINLVGVKWAQPDVSKENGDPEKGDSDSEITVINSAHNTMLDELISPDANSDSSKKSILDAKRQNIIDAIKEVCQDCCCNRTAEQYCIQPKDISQAVKDVCKDCCCKSKDPCVDSSKIMDHVNQLCVNCCCKKDDCCNTNEVLSQIGDFCVCLIKDAKEKLASCKCVSCSDCQENCIDKTKLKKEILKLCSCSEAKKVVEEAPQKCDSCKGSGGSGSCQCCEAVQEKFAKCPCMACDLKRVIENLQGSGENGSNCCNSSSCSCSGSDCRKRTDVLDALKTYCKCDTQRNELKEKIEKLCQSCKSKKCCDVNKIQNDIQKLCNSCPCKTHPKCCNESEIEQKVKTVIQTKCTCKKQVCCFRDITDGDLSKKTAEKEKLKNIALAIFKYFRPPSAYMTGLMTLKSTADIDLQFSSGSSNEKITVDAKNKNVLKIPKQAFKDLIASTKINQVKVTTFHKNTMLSIHFEEISLTFQKLNGTGFEIDGYPINGTFLMQLGYQPIGPYTKNSANWRKKTENEPKKHDLSWSIGANYPQIDKNKCSCSILSDPLFGTVFGAICLTISIVQFIIALFISQGYYDGFQSYMDAVRSGFSWPTQYDNVVSSMFWYGYLSTPTLGTYAAVRQVEFSIEQLKQDLSVKFENRVLSLDSNSVCSLKVSLAAKISLMGVKWAQPDVSKENGDPEKGESDIDSGNKAIKEAYNTMLDELISPDANSDSSKKSILDGKRKKIIEAIKEVCKSCCCNRKEDEFCIKPDDVSKAVKQVCANCCCKSTEPCVDSGKIIEHVNKLCVDCCCKKQDCCNTEGVLSQIGDFCVCLIKDAKEKLDDCTCSGCSSCQENCIDKQKLMKEIEQLCSCSEAKKELEQAPQKCSSCSGGSGCECCEAAKKQFESCPCMACDLQQVIDEIKGSGENGSKKCCSDSSCPCSSDSNSNCRTKDAVLTALKTYCKCTTQRDELKKKIEKLCQSCKSKKCCDVNKIQNDIQKLCNSCPCKTHPKCCNEGEIEQKVEDVIQTKCTCKKNKCCFNGVKDANQSLNTTEKEKLKNIAKAIFKYFRPPIAHSTGVMTLKSTADIDLQFSSGSSSSQDNITVDAKNKNVLKIPKQAFKDLIASTKINQVKVTTFHKNTMLSIHFEEISLTFQKLNGTGFEIDGYPINGTFSMQLGYQPIGPFTKNSANMRKKTENEPKKHNLSWGISSNHPRIDPSKCSCSILSDPLFGTVFGAICLTISIVQFIIALFVSQGYYDGFQSYMDAVRSGFSWPTQYDNVASSIFWYGYLSTPTLGTYAAVSGCFLNAIGPSFFADSFSGGSVQSVRVLVASSGSSRQVDFSIEQIGDLSVKFENRVLSLDSGSDCKLKVSLHAKINLVGVKWAQPDVSKENGDPDKSESDTSSGNKAIKEAYNTMLDELISPDANSDSSKKSILDKKRKNIIDAIKDVCQDCCCNRKDDEYCVKPEDVSKAVKQVCANCCCKSTEPCVDSGKIIEHVNKLCVDCCCKKQDCCDTKEVLDQIGEFCVCLIKDAKEKLDDCKCDSCSSCQENCIDKTKLKKEILKLCSCSEAKKELENSAQNCSGCSGGSCQCCQEAKKQFESCPCMACDLKTAIDEIKGSGENGSKKCCSDSSCPCSSDSNSNCRTKDAVLTALNTYCKCTTQRDEIKKKIEKLCQSCKSKKCCDVNKIQNDIQKLCNSCPCKTHPKCCNETQINEKVEKVIEKHCTCKKFKCCFNGVQNGDLSSHSAEQEKLKKIALAIFKYFRPPSAYMTGLMTLKSTADIDLQFSSGSSNEKITVDAKNKNVLKIPKQAFKDLIASTKINQVKVDSFHRNTMLSIHFEEISLTFQKLNGTGFEIDGYPINGTFLMQLGYQPIGPYTKNSANWRKKTENEPKKHDLSWSIGANYPQIDKNKCSCSILSDPLFGTVFGAICLTISIVQFIIALFISQGYYDGFQSYMDAVRSGFSWPTQYDNVVSSMFWYGYLSTPTLGTYAAVRVLVASSGSSRQVDFSIEQIGDLSVKFENRVLSLDSGSDCKLKVSLHAKINLVGVKWAQPDVSKENGDPDKNGSDSEITTINSAYNTMLDELISPDANSDSSKTTMDKKRKNIIDAIKDVCQDCCCNRKDDEYCVKPEDVSKAVKQVCANCCCKSTEPCVDSGKIIEHVNKLCVDCCCKKPDCCDTKEVLDQIGEFCVCLIKDAKEKLDDCKCDSCSSCQENCIDKTKLKKEILKLCSCSEAKKELENSAQNCSGCSGGSCQCCQEAKKQFESCPCMACNLKTAIDEIKGKDDSKCCNSSSCSCSSDSNSNCRTKDAVLTALNTYCKCTTQRDEIKKKIEKLCQSCKSKKCCDVNKIQNDIQKLCNSCPCKTHPKCCNETQINEKVEKVIEKHCTCKKFKCCFNGVQNGDLSSHSAEQEKLKKIALAIFKYFRPPSAYMTGLMTLKSTADIDLQFSSGSSNEKITVDAKNKNVLKIPKQAFKDLIASTKINQVKVDSFHRNTMLSIHFEEISLTFQKLNGTGFEIDGYPINGTFLMQLGYQPIGPYTKNSANWRKKTENEPKKHDLSWSIGANYPQIDKNKCSCSILSDPLFGTVFGAICLTISIVQFIIALFISQGYYDGFQSYMDAVRSGFSWPTQYDNVVSSMFWYGYLSTPTLGTYAAVRVLVASSGSSRQVDFSIEQIGDLSVKFENRVLSLDSGSDCKLKVSLHAKINLVGVKWAQPDVSKENGDPDKNGSDSEITTINSAYNTMLDELISPDANSDSSKTTMDKKRKNIIDAIKDVCQDCCCNRKDDEYCVKPEDVSKAVKQVCANCCCKSTEPCVDSSLIMDEVKKLCQNCCCKQKDCCNTEGVLSQIGDFCVCLIKDAKEKLDDCTCSGCSACQENCIDKQELKKEILKLCSCSEAKKVVEQAAQNCSGCSGGSGCECCEAAKKQFESCPCMACDLQQVIDEIKGSGENGSKKCCSDSSCPCSSDSNSNCRTKDAVLTALKTYCKCTTQRDELKKKIEKLCQSCKSKKCCDVNKIQNDIQKLCNSCPCKTHPKCCNETQINEKVEKVIEKHCTCKKFKCCFNGVQNGDLSSNTTEQAKLKKIALAIFKYFRPPIAHSTGLMTLKSTADIDLQFSSGSSNEKITVDTSKNVLKIPKQAFKDLMASSQIPQVKVTTFHKNTMLSIHFEEISLTFQKLNGTGFEIDGYPINGTFSMQLGYQPIGPFTKNSANMRKKTENEPKKHNLSWSIDNHYPQIDKNKCSCSILSNPLFGTVFGAICLTISIVQFIIALFVSQGYYDGFQSYMDAGYLSTPPLGTYEAVRQVEFCIDQLKEDLSVMFDNRVLSLDSHSVCKLKVSLHAKIVLYGVKSFELDTLNWNGDPSKSDEQEIDLAYSSVLDQLVNPRINNVSLSASDYPHPDHKTKMDKKRKNIIDAIKEVCEKCCCNMKDDFCIQPKDISQAVKDVCKDCCCKNKDPCVDSSKIMDEVKKLCQDCCCKKDDCCNTEGVLSQIEDFCVCLIKEAKEKLENCKCSGCSSCQENCIDKQELKKEILKLCSCSEAKKVVEQAAQNCSGCSGGSGCECCEAAKKQFESCPCMACDLQQVIDEIKGSGENGSKKCCSDSSCPCSSDSNSNCRTKDAVLDALKTYCKCDTQVKQIKEKVKDLCKQCNKNTCCDSSLIQSAIQKLCNSCPCKTHPKCCNENEIKQKVKDVIEKHCTCKKNKCCFRDITDGDLSSHSAEQNKLKNIALAIFKYFRPPIAHSTGLMTLKSTADIDLQFSSGSSNEKITVDTSKNVLKIPKQAFKDLMACTKIHSNIVTTFHKNTMLSIHFEEISLTFQKLNGTGFEIDGYPINGTFSMQLGYQPIGPFTKNSANMRKKTENEPKKHDLSWSIDNHYPQIDKNKCSCSILSDPLFGTVFGAICLTISIVQFIIALFVSQGYYDGFQSYMDAVRSGFSWPTQYDNVASSIFCGCFLNAIGPSFFADAFSGGAVQAVRVQVASSGSSRQVDFSIEQIGDLSVKFENRVLSLDSGSDCKLKVSLHAKINLVGVKWAQPDVSKENGDPEKGDSDSEITVINSAHNTMLDELISPDANSDSSKKSILDAKRQKIIEAIKEVCKSCCCNRKEDEFCIKPDDVSKAVKQVCANCCCKSTEPCVDSSKIMDEVKKLCVDCCCKKDDCCGTKEVLSQIGDFCVCVIKEAKEKLENCTCSGCSSCQENCIDKQKLMKEIEQLCSCDKAKKVVEQAPQKCSGCSGSGSCQCCEAAKKQFESCPCMACDLKRVIDDIKGSGENGSNCCNSSSCSCSSDSNSNCRTKDAVLTALKTYCKCDTQVKEIKKKIEKLCQSCKSKTCCDTGKIESQIEQLCNSCPCKTHPKCCNENEIQSKVQQVIEKHCTCKKNKCCFKDINDGDLSSNTTEQTKLKNIAKAIFKYFRPPIAHSTGVMTLKSTADIDLQFSSGSSSSQDNITVDAKNKNVLKIPKQAFKDLIASTKINQVKVTTFHKNTMLSIHFEEISLTFQKLNGTGFEIDGYPINGTFSMQLGYQPIGPFTKNSANMRKKTENEPKKHNLSWGISSNHPRIDPSKCSCSILSDPLFGTVFGAICLTISIVQFIIALFVSQGYYDGFQSYMDAVRSGFSWPTQYDNVASSIFWYGYLSTPTLGTYAAVSGCFLNAIGPSFFADDFSGGAVQSVRVLVGTRNVPNTQLRNVEFCIQELQKEGLTVTFEDRLLSLDPNVSCKLKVSLHAKINLVGSRFSEPDTTKDNGDPDKNGSDPDINEAYQKMLDDLVNFSSNDQSKVNTMKSKRKNIIEAIKAVCQKDCSCGSNCCFKDITDGDLSKHSAEQSKLKEIAKNIFKYFRPPIAYETGVMTLSSETKELCISSSSSTQDNITVDKGNGNVLNTLKIPKKAFEKLMASTKMHENKVKDFHPNSMLSIKFEEICLTFQEFTGTGFCIDGYSINGSFSMIIHYSPAGIFTRPTANWRKKTENEPKKHDLNWKLSEPKIIEEQCSCSILSDPLFGTVFGAICLTISIVQFIIALFVSQGYYDGFQSYMDAVRSGFSWPTQYDNVVSSIFWWLGIGVRNGSQLLLGISISPSLGTYEAVRVLVGSSGNHRNVDFSIEQLNQDLSVMFENRVLSLDPNVSCKLKVSLLAKITLVGVKWAQPDTTKENGDPEKGDSDPEITVINSAYNTMLDELISPDANSDSSKTTMDKKRKNIIDAIKDVCQDCCCNRKDDEYCVKPTDISQAVKQVCANCCCKQPGPCVDSSKIMNKVKELCQNCCCKQKDCCGTEGVENLINKFACCILRDVQSYVEGQKGNNNCQNTACKTECCNYSRVTSQIAELCPSSDLKTMVQTCINCNGGHSTGKCCCGTKETGCNCCKQVKEKLEGCDCTYCQIKDAVEDLKNDNCCPSPLTCCNGDANKCVKASDIYDKVMDVCGCKTELDKIKTQVKDLCKQCNQNNCCDASKIQSDIQDICNDCDCKQRKDTCCNETQINEKVKKVIKEKCTCKKNKCCFNGVQNGTISNTAEQTKLKNIAKNIFKYFRPPIAHETGVMTLKSTTDIELEFLSSSSNEKITVDTKNKNVLKIPKQAFKDLMASFQIPQVKVTTFHKNTMLSIHFEEISLTFQKLNGTGFEIDGYPINGTFLMQLGYQPIGPYTKNTANWRNKTSDKSKHDLSWSIGGNYPQIDKNKCSCSILSNPLFGTVFGAICLTISIVQFIIALFVSQGYYDGFQSYMDAVRSGFSWPTQYDNVVSSIFWWLGIGFRNGSRLLLGLYKTDILVVVC</sequence>
<proteinExistence type="predicted"/>
<dbReference type="GeneID" id="94334301"/>
<accession>A0AAD9PLG0</accession>
<dbReference type="Proteomes" id="UP001214638">
    <property type="component" value="Unassembled WGS sequence"/>
</dbReference>
<evidence type="ECO:0000256" key="2">
    <source>
        <dbReference type="SAM" id="Phobius"/>
    </source>
</evidence>
<feature type="region of interest" description="Disordered" evidence="1">
    <location>
        <begin position="6825"/>
        <end position="6846"/>
    </location>
</feature>
<dbReference type="RefSeq" id="XP_067803851.1">
    <property type="nucleotide sequence ID" value="XM_067945060.1"/>
</dbReference>
<feature type="transmembrane region" description="Helical" evidence="2">
    <location>
        <begin position="616"/>
        <end position="639"/>
    </location>
</feature>